<dbReference type="GO" id="GO:0005829">
    <property type="term" value="C:cytosol"/>
    <property type="evidence" value="ECO:0007669"/>
    <property type="project" value="TreeGrafter"/>
</dbReference>
<dbReference type="SFLD" id="SFLDG01140">
    <property type="entry name" value="C2.B:_Phosphomannomutase_and_P"/>
    <property type="match status" value="1"/>
</dbReference>
<dbReference type="GO" id="GO:0000287">
    <property type="term" value="F:magnesium ion binding"/>
    <property type="evidence" value="ECO:0007669"/>
    <property type="project" value="TreeGrafter"/>
</dbReference>
<gene>
    <name evidence="1" type="ORF">C8U37_11259</name>
</gene>
<proteinExistence type="predicted"/>
<sequence length="269" mass="29886">MNGMIKLIALDLDGTLLDSDHGISEANKQMIRTYKKRGCRFVLCTGRPFIGITAIIETLGLEGQGYAISFNGSVIHDLASNEIVHNRPLPFQDLLEIDRLSQKIGVDYHIQSTAGIFTTKHDINVHTAFDSWLNKSRINVRKLEDLHSTSINKVLFVSEPAKLEQKIAEVPDYFRRKYNLMKSLDCFFEFLDKRANKGTALNVVANRLGILPEEVMAIGDNDNDVSMLAYAGVSVAMGNGSEKAKATADFVTKSNDEDGVAYALEKWAN</sequence>
<dbReference type="GO" id="GO:0016791">
    <property type="term" value="F:phosphatase activity"/>
    <property type="evidence" value="ECO:0007669"/>
    <property type="project" value="TreeGrafter"/>
</dbReference>
<protein>
    <recommendedName>
        <fullName evidence="3">Cof subfamily protein (Haloacid dehalogenase superfamily)/HAD superfamily hydrolase (TIGR01484 family)</fullName>
    </recommendedName>
</protein>
<keyword evidence="2" id="KW-1185">Reference proteome</keyword>
<dbReference type="PANTHER" id="PTHR10000">
    <property type="entry name" value="PHOSPHOSERINE PHOSPHATASE"/>
    <property type="match status" value="1"/>
</dbReference>
<dbReference type="InterPro" id="IPR006379">
    <property type="entry name" value="HAD-SF_hydro_IIB"/>
</dbReference>
<dbReference type="Gene3D" id="3.30.1240.10">
    <property type="match status" value="1"/>
</dbReference>
<dbReference type="SFLD" id="SFLDG01144">
    <property type="entry name" value="C2.B.4:_PGP_Like"/>
    <property type="match status" value="1"/>
</dbReference>
<dbReference type="Pfam" id="PF08282">
    <property type="entry name" value="Hydrolase_3"/>
    <property type="match status" value="1"/>
</dbReference>
<evidence type="ECO:0008006" key="3">
    <source>
        <dbReference type="Google" id="ProtNLM"/>
    </source>
</evidence>
<reference evidence="1 2" key="1">
    <citation type="submission" date="2018-04" db="EMBL/GenBank/DDBJ databases">
        <title>Genomic Encyclopedia of Archaeal and Bacterial Type Strains, Phase II (KMG-II): from individual species to whole genera.</title>
        <authorList>
            <person name="Goeker M."/>
        </authorList>
    </citation>
    <scope>NUCLEOTIDE SEQUENCE [LARGE SCALE GENOMIC DNA]</scope>
    <source>
        <strain evidence="1 2">DSM 18806</strain>
    </source>
</reference>
<dbReference type="InterPro" id="IPR023214">
    <property type="entry name" value="HAD_sf"/>
</dbReference>
<comment type="caution">
    <text evidence="1">The sequence shown here is derived from an EMBL/GenBank/DDBJ whole genome shotgun (WGS) entry which is preliminary data.</text>
</comment>
<dbReference type="InterPro" id="IPR036412">
    <property type="entry name" value="HAD-like_sf"/>
</dbReference>
<dbReference type="InterPro" id="IPR000150">
    <property type="entry name" value="Cof"/>
</dbReference>
<dbReference type="SFLD" id="SFLDS00003">
    <property type="entry name" value="Haloacid_Dehalogenase"/>
    <property type="match status" value="1"/>
</dbReference>
<dbReference type="CDD" id="cd07516">
    <property type="entry name" value="HAD_Pase"/>
    <property type="match status" value="1"/>
</dbReference>
<accession>A0A2T5IIY0</accession>
<dbReference type="Gene3D" id="3.40.50.1000">
    <property type="entry name" value="HAD superfamily/HAD-like"/>
    <property type="match status" value="1"/>
</dbReference>
<name>A0A2T5IIY0_9LACT</name>
<evidence type="ECO:0000313" key="1">
    <source>
        <dbReference type="EMBL" id="PTQ83790.1"/>
    </source>
</evidence>
<dbReference type="PANTHER" id="PTHR10000:SF8">
    <property type="entry name" value="HAD SUPERFAMILY HYDROLASE-LIKE, TYPE 3"/>
    <property type="match status" value="1"/>
</dbReference>
<dbReference type="SUPFAM" id="SSF56784">
    <property type="entry name" value="HAD-like"/>
    <property type="match status" value="1"/>
</dbReference>
<dbReference type="NCBIfam" id="TIGR00099">
    <property type="entry name" value="Cof-subfamily"/>
    <property type="match status" value="1"/>
</dbReference>
<dbReference type="NCBIfam" id="TIGR01484">
    <property type="entry name" value="HAD-SF-IIB"/>
    <property type="match status" value="1"/>
</dbReference>
<dbReference type="EMBL" id="QAOM01000012">
    <property type="protein sequence ID" value="PTQ83790.1"/>
    <property type="molecule type" value="Genomic_DNA"/>
</dbReference>
<dbReference type="AlphaFoldDB" id="A0A2T5IIY0"/>
<dbReference type="Proteomes" id="UP000244161">
    <property type="component" value="Unassembled WGS sequence"/>
</dbReference>
<organism evidence="1 2">
    <name type="scientific">Trichococcus patagoniensis</name>
    <dbReference type="NCBI Taxonomy" id="382641"/>
    <lineage>
        <taxon>Bacteria</taxon>
        <taxon>Bacillati</taxon>
        <taxon>Bacillota</taxon>
        <taxon>Bacilli</taxon>
        <taxon>Lactobacillales</taxon>
        <taxon>Carnobacteriaceae</taxon>
        <taxon>Trichococcus</taxon>
    </lineage>
</organism>
<dbReference type="PROSITE" id="PS01229">
    <property type="entry name" value="COF_2"/>
    <property type="match status" value="1"/>
</dbReference>
<dbReference type="OrthoDB" id="9790031at2"/>
<evidence type="ECO:0000313" key="2">
    <source>
        <dbReference type="Proteomes" id="UP000244161"/>
    </source>
</evidence>